<feature type="compositionally biased region" description="Polar residues" evidence="1">
    <location>
        <begin position="488"/>
        <end position="508"/>
    </location>
</feature>
<feature type="region of interest" description="Disordered" evidence="1">
    <location>
        <begin position="1"/>
        <end position="280"/>
    </location>
</feature>
<dbReference type="AlphaFoldDB" id="A0AAI9ECS2"/>
<protein>
    <submittedName>
        <fullName evidence="2">Uncharacterized protein</fullName>
    </submittedName>
</protein>
<keyword evidence="3" id="KW-1185">Reference proteome</keyword>
<feature type="compositionally biased region" description="Basic and acidic residues" evidence="1">
    <location>
        <begin position="168"/>
        <end position="185"/>
    </location>
</feature>
<dbReference type="EMBL" id="CAVMBE010000051">
    <property type="protein sequence ID" value="CAK4031657.1"/>
    <property type="molecule type" value="Genomic_DNA"/>
</dbReference>
<accession>A0AAI9ECS2</accession>
<feature type="region of interest" description="Disordered" evidence="1">
    <location>
        <begin position="471"/>
        <end position="508"/>
    </location>
</feature>
<comment type="caution">
    <text evidence="2">The sequence shown here is derived from an EMBL/GenBank/DDBJ whole genome shotgun (WGS) entry which is preliminary data.</text>
</comment>
<feature type="region of interest" description="Disordered" evidence="1">
    <location>
        <begin position="398"/>
        <end position="455"/>
    </location>
</feature>
<reference evidence="2" key="1">
    <citation type="submission" date="2023-11" db="EMBL/GenBank/DDBJ databases">
        <authorList>
            <person name="Alioto T."/>
            <person name="Alioto T."/>
            <person name="Gomez Garrido J."/>
        </authorList>
    </citation>
    <scope>NUCLEOTIDE SEQUENCE</scope>
</reference>
<feature type="compositionally biased region" description="Low complexity" evidence="1">
    <location>
        <begin position="260"/>
        <end position="273"/>
    </location>
</feature>
<feature type="compositionally biased region" description="Basic and acidic residues" evidence="1">
    <location>
        <begin position="124"/>
        <end position="133"/>
    </location>
</feature>
<organism evidence="2 3">
    <name type="scientific">Lecanosticta acicola</name>
    <dbReference type="NCBI Taxonomy" id="111012"/>
    <lineage>
        <taxon>Eukaryota</taxon>
        <taxon>Fungi</taxon>
        <taxon>Dikarya</taxon>
        <taxon>Ascomycota</taxon>
        <taxon>Pezizomycotina</taxon>
        <taxon>Dothideomycetes</taxon>
        <taxon>Dothideomycetidae</taxon>
        <taxon>Mycosphaerellales</taxon>
        <taxon>Mycosphaerellaceae</taxon>
        <taxon>Lecanosticta</taxon>
    </lineage>
</organism>
<feature type="compositionally biased region" description="Basic and acidic residues" evidence="1">
    <location>
        <begin position="420"/>
        <end position="442"/>
    </location>
</feature>
<evidence type="ECO:0000256" key="1">
    <source>
        <dbReference type="SAM" id="MobiDB-lite"/>
    </source>
</evidence>
<name>A0AAI9ECS2_9PEZI</name>
<sequence>MPLSQNTPDAEAKSSDVPKPRRFAPEPIETTTKSSRTVRKHSPEKDTSTKVRRFAPVAIETTTKSSRKDDGAGNSKPAPRRFAPQPIETTQKSSKDRSKDTASLPHIRFTPRLVETKYGSNRKSSREDSKDSEDNGSYVQMPRKFTPVVLSIAKRSRRAGDSDPANYQDHRTEEGHLIHARELQKHAGWKTSVEGQVASRSDDVSHPSHKLPPGEARRQVYPHDGTPGNRPSALVPSRTHSFRCPDLDTIESSESERESGPSSMSCSPGQGSPLTTSDSSFNEYYKHATRIRESVDENFSHYLLQLEAKKAQQRLQEQALAAFPNSDFHEPVQHYVNDDRDSVEEEIEDRPVTWEGFDEEEYLVRVRRESTKTPWEQLEMQRHAEILEQERKANMTTAATKQEPSSPWWNPIPATSVHQPDSEMRSMRDRARPPMLGRDLRFPRCPSPEPARFDVTQGSDKLRQQMCYLSQQSQNQKTEEGGLWSAAPNKTHQQESMSSANSKGDAKSTTGKGLWGGFCFAKAEDDANTGLAPPRGPTGLMTPRPREDNANPFEQSFAYRGGGSGTVITPGTPPETDLNNLDAILDIEKKFEETFEREYPDSFITQVFNYLSLGYPSLARPFDEELSKISKIPTANLRQDDAKAKQSPKGYIRLDPEFEGDSLTQECVRWQALKAYIHEWARQEKNMVRVDAPGGNWATTNRRGSWAI</sequence>
<evidence type="ECO:0000313" key="3">
    <source>
        <dbReference type="Proteomes" id="UP001296104"/>
    </source>
</evidence>
<feature type="compositionally biased region" description="Polar residues" evidence="1">
    <location>
        <begin position="398"/>
        <end position="408"/>
    </location>
</feature>
<feature type="compositionally biased region" description="Basic and acidic residues" evidence="1">
    <location>
        <begin position="10"/>
        <end position="19"/>
    </location>
</feature>
<evidence type="ECO:0000313" key="2">
    <source>
        <dbReference type="EMBL" id="CAK4031657.1"/>
    </source>
</evidence>
<dbReference type="Proteomes" id="UP001296104">
    <property type="component" value="Unassembled WGS sequence"/>
</dbReference>
<proteinExistence type="predicted"/>
<gene>
    <name evidence="2" type="ORF">LECACI_7A006815</name>
</gene>